<dbReference type="EMBL" id="CM007648">
    <property type="protein sequence ID" value="ONM24020.1"/>
    <property type="molecule type" value="Genomic_DNA"/>
</dbReference>
<dbReference type="Pfam" id="PF07797">
    <property type="entry name" value="DUF1639"/>
    <property type="match status" value="1"/>
</dbReference>
<reference evidence="3" key="1">
    <citation type="submission" date="2015-12" db="EMBL/GenBank/DDBJ databases">
        <title>Update maize B73 reference genome by single molecule sequencing technologies.</title>
        <authorList>
            <consortium name="Maize Genome Sequencing Project"/>
            <person name="Ware D."/>
        </authorList>
    </citation>
    <scope>NUCLEOTIDE SEQUENCE [LARGE SCALE GENOMIC DNA]</scope>
    <source>
        <tissue evidence="3">Seedling</tissue>
    </source>
</reference>
<dbReference type="InterPro" id="IPR012438">
    <property type="entry name" value="DUF1639"/>
</dbReference>
<comment type="similarity">
    <text evidence="1">Belongs to the HAK/KUP transporter (TC 2.A.72.3) family.</text>
</comment>
<name>A0A1D6EX00_MAIZE</name>
<dbReference type="InterPro" id="IPR003855">
    <property type="entry name" value="K+_transporter"/>
</dbReference>
<dbReference type="AlphaFoldDB" id="A0A1D6EX00"/>
<sequence>MFADLGHFNQLSIQIAFTCMVYRALILAYMGQVAYLCKHHIMESDYRIGFYVSVPGKLFSSVLIIRDANHSAISESVLILNAYNAPFQRKLGGPLWQLLFLQQLWEAKPSSLEHKTLEKCIRLDDSDLPSLRLMVCWSCRILPAQWRAVEDRSGGGAVGQKRSSPDKMHRSTMDAVYHHHHQESPLTGNVAATATAGKKLGVERFKLPPIYISLSRKEKDDNFLAMKGTKLPQWPKKRAKNVETLQVLNTWLEIDLILYF</sequence>
<proteinExistence type="inferred from homology"/>
<dbReference type="InterPro" id="IPR053951">
    <property type="entry name" value="K_trans_N"/>
</dbReference>
<dbReference type="InParanoid" id="A0A1D6EX00"/>
<organism evidence="3">
    <name type="scientific">Zea mays</name>
    <name type="common">Maize</name>
    <dbReference type="NCBI Taxonomy" id="4577"/>
    <lineage>
        <taxon>Eukaryota</taxon>
        <taxon>Viridiplantae</taxon>
        <taxon>Streptophyta</taxon>
        <taxon>Embryophyta</taxon>
        <taxon>Tracheophyta</taxon>
        <taxon>Spermatophyta</taxon>
        <taxon>Magnoliopsida</taxon>
        <taxon>Liliopsida</taxon>
        <taxon>Poales</taxon>
        <taxon>Poaceae</taxon>
        <taxon>PACMAD clade</taxon>
        <taxon>Panicoideae</taxon>
        <taxon>Andropogonodae</taxon>
        <taxon>Andropogoneae</taxon>
        <taxon>Tripsacinae</taxon>
        <taxon>Zea</taxon>
    </lineage>
</organism>
<feature type="domain" description="K+ potassium transporter integral membrane" evidence="2">
    <location>
        <begin position="1"/>
        <end position="65"/>
    </location>
</feature>
<dbReference type="GO" id="GO:0016020">
    <property type="term" value="C:membrane"/>
    <property type="evidence" value="ECO:0007669"/>
    <property type="project" value="InterPro"/>
</dbReference>
<evidence type="ECO:0000256" key="1">
    <source>
        <dbReference type="ARBA" id="ARBA00008440"/>
    </source>
</evidence>
<gene>
    <name evidence="3" type="ORF">ZEAMMB73_Zm00001d006483</name>
</gene>
<accession>A0A1D6EX00</accession>
<dbReference type="PANTHER" id="PTHR30540:SF6">
    <property type="entry name" value="POTASSIUM TRANSPORTER 2"/>
    <property type="match status" value="1"/>
</dbReference>
<dbReference type="Pfam" id="PF02705">
    <property type="entry name" value="K_trans"/>
    <property type="match status" value="1"/>
</dbReference>
<evidence type="ECO:0000313" key="3">
    <source>
        <dbReference type="EMBL" id="ONM24020.1"/>
    </source>
</evidence>
<dbReference type="GO" id="GO:0015079">
    <property type="term" value="F:potassium ion transmembrane transporter activity"/>
    <property type="evidence" value="ECO:0007669"/>
    <property type="project" value="InterPro"/>
</dbReference>
<evidence type="ECO:0000259" key="2">
    <source>
        <dbReference type="Pfam" id="PF02705"/>
    </source>
</evidence>
<dbReference type="PANTHER" id="PTHR30540">
    <property type="entry name" value="OSMOTIC STRESS POTASSIUM TRANSPORTER"/>
    <property type="match status" value="1"/>
</dbReference>
<protein>
    <recommendedName>
        <fullName evidence="2">K+ potassium transporter integral membrane domain-containing protein</fullName>
    </recommendedName>
</protein>
<dbReference type="ExpressionAtlas" id="A0A1D6EX00">
    <property type="expression patterns" value="baseline and differential"/>
</dbReference>